<evidence type="ECO:0000256" key="3">
    <source>
        <dbReference type="ARBA" id="ARBA00012910"/>
    </source>
</evidence>
<evidence type="ECO:0000256" key="2">
    <source>
        <dbReference type="ARBA" id="ARBA00009405"/>
    </source>
</evidence>
<dbReference type="GO" id="GO:0004419">
    <property type="term" value="F:hydroxymethylglutaryl-CoA lyase activity"/>
    <property type="evidence" value="ECO:0007669"/>
    <property type="project" value="UniProtKB-EC"/>
</dbReference>
<comment type="catalytic activity">
    <reaction evidence="6">
        <text>(3S)-3-hydroxy-3-methylglutaryl-CoA = acetoacetate + acetyl-CoA</text>
        <dbReference type="Rhea" id="RHEA:24404"/>
        <dbReference type="ChEBI" id="CHEBI:13705"/>
        <dbReference type="ChEBI" id="CHEBI:43074"/>
        <dbReference type="ChEBI" id="CHEBI:57288"/>
        <dbReference type="EC" id="4.1.3.4"/>
    </reaction>
</comment>
<dbReference type="PANTHER" id="PTHR42738">
    <property type="entry name" value="HYDROXYMETHYLGLUTARYL-COA LYASE"/>
    <property type="match status" value="1"/>
</dbReference>
<evidence type="ECO:0000256" key="5">
    <source>
        <dbReference type="ARBA" id="ARBA00023239"/>
    </source>
</evidence>
<comment type="pathway">
    <text evidence="1">Metabolic intermediate metabolism; (S)-3-hydroxy-3-methylglutaryl-CoA degradation; acetoacetate from (S)-3-hydroxy-3-methylglutaryl-CoA: step 1/1.</text>
</comment>
<comment type="similarity">
    <text evidence="2">Belongs to the HMG-CoA lyase family.</text>
</comment>
<reference evidence="8" key="1">
    <citation type="submission" date="2023-08" db="EMBL/GenBank/DDBJ databases">
        <authorList>
            <person name="Chen Y."/>
            <person name="Shah S."/>
            <person name="Dougan E. K."/>
            <person name="Thang M."/>
            <person name="Chan C."/>
        </authorList>
    </citation>
    <scope>NUCLEOTIDE SEQUENCE</scope>
</reference>
<evidence type="ECO:0000256" key="1">
    <source>
        <dbReference type="ARBA" id="ARBA00005143"/>
    </source>
</evidence>
<evidence type="ECO:0000256" key="6">
    <source>
        <dbReference type="ARBA" id="ARBA00049877"/>
    </source>
</evidence>
<dbReference type="PANTHER" id="PTHR42738:SF7">
    <property type="entry name" value="HYDROXYMETHYLGLUTARYL-COA LYASE"/>
    <property type="match status" value="1"/>
</dbReference>
<dbReference type="SUPFAM" id="SSF51569">
    <property type="entry name" value="Aldolase"/>
    <property type="match status" value="1"/>
</dbReference>
<dbReference type="EMBL" id="CAUJNA010000895">
    <property type="protein sequence ID" value="CAJ1382387.1"/>
    <property type="molecule type" value="Genomic_DNA"/>
</dbReference>
<evidence type="ECO:0000313" key="9">
    <source>
        <dbReference type="Proteomes" id="UP001178507"/>
    </source>
</evidence>
<organism evidence="8 9">
    <name type="scientific">Effrenium voratum</name>
    <dbReference type="NCBI Taxonomy" id="2562239"/>
    <lineage>
        <taxon>Eukaryota</taxon>
        <taxon>Sar</taxon>
        <taxon>Alveolata</taxon>
        <taxon>Dinophyceae</taxon>
        <taxon>Suessiales</taxon>
        <taxon>Symbiodiniaceae</taxon>
        <taxon>Effrenium</taxon>
    </lineage>
</organism>
<dbReference type="GO" id="GO:0006552">
    <property type="term" value="P:L-leucine catabolic process"/>
    <property type="evidence" value="ECO:0007669"/>
    <property type="project" value="TreeGrafter"/>
</dbReference>
<protein>
    <recommendedName>
        <fullName evidence="3">hydroxymethylglutaryl-CoA lyase</fullName>
        <ecNumber evidence="3">4.1.3.4</ecNumber>
    </recommendedName>
</protein>
<name>A0AA36I7Z6_9DINO</name>
<gene>
    <name evidence="8" type="ORF">EVOR1521_LOCUS9767</name>
</gene>
<dbReference type="InterPro" id="IPR000891">
    <property type="entry name" value="PYR_CT"/>
</dbReference>
<keyword evidence="4" id="KW-0479">Metal-binding</keyword>
<dbReference type="Gene3D" id="3.20.20.70">
    <property type="entry name" value="Aldolase class I"/>
    <property type="match status" value="1"/>
</dbReference>
<keyword evidence="9" id="KW-1185">Reference proteome</keyword>
<dbReference type="GO" id="GO:0046872">
    <property type="term" value="F:metal ion binding"/>
    <property type="evidence" value="ECO:0007669"/>
    <property type="project" value="UniProtKB-KW"/>
</dbReference>
<dbReference type="Pfam" id="PF00682">
    <property type="entry name" value="HMGL-like"/>
    <property type="match status" value="1"/>
</dbReference>
<dbReference type="GO" id="GO:0046951">
    <property type="term" value="P:ketone body biosynthetic process"/>
    <property type="evidence" value="ECO:0007669"/>
    <property type="project" value="TreeGrafter"/>
</dbReference>
<dbReference type="EC" id="4.1.3.4" evidence="3"/>
<accession>A0AA36I7Z6</accession>
<proteinExistence type="inferred from homology"/>
<dbReference type="AlphaFoldDB" id="A0AA36I7Z6"/>
<evidence type="ECO:0000313" key="8">
    <source>
        <dbReference type="EMBL" id="CAJ1382387.1"/>
    </source>
</evidence>
<dbReference type="InterPro" id="IPR013785">
    <property type="entry name" value="Aldolase_TIM"/>
</dbReference>
<dbReference type="Proteomes" id="UP001178507">
    <property type="component" value="Unassembled WGS sequence"/>
</dbReference>
<evidence type="ECO:0000259" key="7">
    <source>
        <dbReference type="Pfam" id="PF00682"/>
    </source>
</evidence>
<comment type="caution">
    <text evidence="8">The sequence shown here is derived from an EMBL/GenBank/DDBJ whole genome shotgun (WGS) entry which is preliminary data.</text>
</comment>
<sequence length="129" mass="14041">MLAWRRAPRLAKVLARRPVSTVQVTDVSPRDGLQNETVKVDTPTKLELIRRLVDAGIRSMESTSFVNPKLVPQMADAADVLQACLAQHPLVAFPVLVPNARGLEAALAAGAKEVIHLCRMASTHGRLPY</sequence>
<dbReference type="InterPro" id="IPR043594">
    <property type="entry name" value="HMGL"/>
</dbReference>
<keyword evidence="5" id="KW-0456">Lyase</keyword>
<feature type="domain" description="Pyruvate carboxyltransferase" evidence="7">
    <location>
        <begin position="22"/>
        <end position="119"/>
    </location>
</feature>
<evidence type="ECO:0000256" key="4">
    <source>
        <dbReference type="ARBA" id="ARBA00022723"/>
    </source>
</evidence>